<dbReference type="CDD" id="cd01647">
    <property type="entry name" value="RT_LTR"/>
    <property type="match status" value="1"/>
</dbReference>
<dbReference type="EMBL" id="CP144693">
    <property type="protein sequence ID" value="WVY99279.1"/>
    <property type="molecule type" value="Genomic_DNA"/>
</dbReference>
<feature type="region of interest" description="Disordered" evidence="2">
    <location>
        <begin position="576"/>
        <end position="607"/>
    </location>
</feature>
<feature type="region of interest" description="Disordered" evidence="2">
    <location>
        <begin position="796"/>
        <end position="815"/>
    </location>
</feature>
<evidence type="ECO:0000256" key="1">
    <source>
        <dbReference type="SAM" id="Coils"/>
    </source>
</evidence>
<evidence type="ECO:0000313" key="4">
    <source>
        <dbReference type="EMBL" id="WVY99279.1"/>
    </source>
</evidence>
<feature type="region of interest" description="Disordered" evidence="2">
    <location>
        <begin position="1112"/>
        <end position="1138"/>
    </location>
</feature>
<organism evidence="4 5">
    <name type="scientific">Vigna mungo</name>
    <name type="common">Black gram</name>
    <name type="synonym">Phaseolus mungo</name>
    <dbReference type="NCBI Taxonomy" id="3915"/>
    <lineage>
        <taxon>Eukaryota</taxon>
        <taxon>Viridiplantae</taxon>
        <taxon>Streptophyta</taxon>
        <taxon>Embryophyta</taxon>
        <taxon>Tracheophyta</taxon>
        <taxon>Spermatophyta</taxon>
        <taxon>Magnoliopsida</taxon>
        <taxon>eudicotyledons</taxon>
        <taxon>Gunneridae</taxon>
        <taxon>Pentapetalae</taxon>
        <taxon>rosids</taxon>
        <taxon>fabids</taxon>
        <taxon>Fabales</taxon>
        <taxon>Fabaceae</taxon>
        <taxon>Papilionoideae</taxon>
        <taxon>50 kb inversion clade</taxon>
        <taxon>NPAAA clade</taxon>
        <taxon>indigoferoid/millettioid clade</taxon>
        <taxon>Phaseoleae</taxon>
        <taxon>Vigna</taxon>
    </lineage>
</organism>
<dbReference type="Proteomes" id="UP001374535">
    <property type="component" value="Chromosome 8"/>
</dbReference>
<dbReference type="Gene3D" id="3.10.10.10">
    <property type="entry name" value="HIV Type 1 Reverse Transcriptase, subunit A, domain 1"/>
    <property type="match status" value="1"/>
</dbReference>
<keyword evidence="5" id="KW-1185">Reference proteome</keyword>
<feature type="transmembrane region" description="Helical" evidence="3">
    <location>
        <begin position="170"/>
        <end position="188"/>
    </location>
</feature>
<dbReference type="Gene3D" id="3.30.70.270">
    <property type="match status" value="3"/>
</dbReference>
<name>A0AAQ3MWS3_VIGMU</name>
<dbReference type="InterPro" id="IPR043128">
    <property type="entry name" value="Rev_trsase/Diguanyl_cyclase"/>
</dbReference>
<feature type="compositionally biased region" description="Basic and acidic residues" evidence="2">
    <location>
        <begin position="796"/>
        <end position="814"/>
    </location>
</feature>
<evidence type="ECO:0000256" key="3">
    <source>
        <dbReference type="SAM" id="Phobius"/>
    </source>
</evidence>
<keyword evidence="1" id="KW-0175">Coiled coil</keyword>
<evidence type="ECO:0000256" key="2">
    <source>
        <dbReference type="SAM" id="MobiDB-lite"/>
    </source>
</evidence>
<dbReference type="PANTHER" id="PTHR37984:SF5">
    <property type="entry name" value="PROTEIN NYNRIN-LIKE"/>
    <property type="match status" value="1"/>
</dbReference>
<dbReference type="SUPFAM" id="SSF56672">
    <property type="entry name" value="DNA/RNA polymerases"/>
    <property type="match status" value="1"/>
</dbReference>
<proteinExistence type="predicted"/>
<accession>A0AAQ3MWS3</accession>
<keyword evidence="3" id="KW-0472">Membrane</keyword>
<keyword evidence="3" id="KW-0812">Transmembrane</keyword>
<protein>
    <submittedName>
        <fullName evidence="4">Uncharacterized protein</fullName>
    </submittedName>
</protein>
<evidence type="ECO:0000313" key="5">
    <source>
        <dbReference type="Proteomes" id="UP001374535"/>
    </source>
</evidence>
<dbReference type="PANTHER" id="PTHR37984">
    <property type="entry name" value="PROTEIN CBG26694"/>
    <property type="match status" value="1"/>
</dbReference>
<gene>
    <name evidence="4" type="ORF">V8G54_025349</name>
</gene>
<feature type="coiled-coil region" evidence="1">
    <location>
        <begin position="513"/>
        <end position="558"/>
    </location>
</feature>
<keyword evidence="3" id="KW-1133">Transmembrane helix</keyword>
<dbReference type="InterPro" id="IPR050951">
    <property type="entry name" value="Retrovirus_Pol_polyprotein"/>
</dbReference>
<feature type="compositionally biased region" description="Basic and acidic residues" evidence="2">
    <location>
        <begin position="576"/>
        <end position="585"/>
    </location>
</feature>
<dbReference type="AlphaFoldDB" id="A0AAQ3MWS3"/>
<feature type="compositionally biased region" description="Low complexity" evidence="2">
    <location>
        <begin position="1125"/>
        <end position="1138"/>
    </location>
</feature>
<reference evidence="4 5" key="1">
    <citation type="journal article" date="2023" name="Life. Sci Alliance">
        <title>Evolutionary insights into 3D genome organization and epigenetic landscape of Vigna mungo.</title>
        <authorList>
            <person name="Junaid A."/>
            <person name="Singh B."/>
            <person name="Bhatia S."/>
        </authorList>
    </citation>
    <scope>NUCLEOTIDE SEQUENCE [LARGE SCALE GENOMIC DNA]</scope>
    <source>
        <strain evidence="4">Urdbean</strain>
    </source>
</reference>
<sequence length="1138" mass="129033">MERGANHWFRFWKKKTKNPSWEELAEALIRRFGGRDRALVFETLVVVREKGEDLLRAMEIARVSSDVRFAERTTTRNNLYQSRFQGSGGVVSQVKAEEGDCGIYPTLNILSEGKKENVFNVDDHTVIFINNEEEEEPEEGEDKDQKQMEKINSNKYYEVTRMVARKKDQLVAELGLAWIKLFLIKLVWEMAIKRLLVGFVLEVKEGFYLFELGGVDLILGVTWLATLGERMVMLAALLKETEIEVVTLVWEMGSIFNTPQELPPKRHLNHQIPIKVGVDPINVRPSRYPYLLKAEIEKQVKKDGSWRFCIGYRTLNKATIPDKFLILVIEELLGELYGASYFSKIDLGVGKTWEEHKEHLFQVLSTLWQQQLFANWKRCEFGKKQIRYLGHVISSQGVEMDPEKVLAVQDWPIPRSIKALRGFLGLTGYYRRFTKDYGKIAKPFDKFIKKRVLCMVLSKHRSYESLEDNPDNNTRYWGFCIFVVDKFVLVRREIVLLDVIEHFLRRRHMEGRLNTLERLASEQGRAIVKLKEENRESFQEIKDMLRKLESDRAITERKDTMQEIREIFQEIKDMSWKPKSHERGSEGSQSYVNGERKGRRWDPEEEIEVEREENQKCWIKRGELSIIEGNGTQGHTTRAANVFEVQNITGTTEVHLTINSMEENLSRGSRPSNKNPRTFLWKILMAEIVDVASEKGAKVAALRDDNLTKVDGENTLGEDCDGNVVTLASYSEVAKHADFSGESVLGLGVYVKTMEEGEDRGKKAENGGNMVTTTSENKVEDAAVGSVHGSKVVGVEEAKDGGGSEEVEKDKDCSENTVTVGVPIAETSENTVVEVKDLRDEGYDFVVGDFGWGQAESKPWCCNKRTDLSDDALKLQQKNRSLVTYFGLEPMQTFWDNIDERVKQSSCIDFANVVQEAAGEIGRPLSMKLSCLVVDKRTSSESESTLLLRKTSRIKEGVVVPETGIDRFLYSQTEPPELLFHVDRIARVSDSGSSIIELEIFKARLSTYYLSKGHKLPDFMDIQLVPGIGNSLLDEIVAVENSKSTTVKESMEAESLTVSRKVKATQTSAVVAVLQYPPTNYQTEDGKKATSADGSAPTIAGVAAYNNYKLKNEASRATSNDSDPESSQSQESQPLTSR</sequence>
<dbReference type="InterPro" id="IPR043502">
    <property type="entry name" value="DNA/RNA_pol_sf"/>
</dbReference>